<evidence type="ECO:0000256" key="2">
    <source>
        <dbReference type="ARBA" id="ARBA00005402"/>
    </source>
</evidence>
<proteinExistence type="inferred from homology"/>
<evidence type="ECO:0000256" key="4">
    <source>
        <dbReference type="ARBA" id="ARBA00022548"/>
    </source>
</evidence>
<keyword evidence="11 20" id="KW-0560">Oxidoreductase</keyword>
<evidence type="ECO:0000256" key="16">
    <source>
        <dbReference type="ARBA" id="ARBA00023221"/>
    </source>
</evidence>
<keyword evidence="10 20" id="KW-1133">Transmembrane helix</keyword>
<dbReference type="EMBL" id="MU858409">
    <property type="protein sequence ID" value="KAK4206455.1"/>
    <property type="molecule type" value="Genomic_DNA"/>
</dbReference>
<dbReference type="GO" id="GO:0047598">
    <property type="term" value="F:7-dehydrocholesterol reductase activity"/>
    <property type="evidence" value="ECO:0007669"/>
    <property type="project" value="UniProtKB-EC"/>
</dbReference>
<keyword evidence="7" id="KW-0256">Endoplasmic reticulum</keyword>
<comment type="subcellular location">
    <subcellularLocation>
        <location evidence="1">Endoplasmic reticulum membrane</location>
        <topology evidence="1">Multi-pass membrane protein</topology>
    </subcellularLocation>
</comment>
<evidence type="ECO:0000256" key="20">
    <source>
        <dbReference type="RuleBase" id="RU369120"/>
    </source>
</evidence>
<feature type="transmembrane region" description="Helical" evidence="20">
    <location>
        <begin position="87"/>
        <end position="109"/>
    </location>
</feature>
<reference evidence="21" key="1">
    <citation type="journal article" date="2023" name="Mol. Phylogenet. Evol.">
        <title>Genome-scale phylogeny and comparative genomics of the fungal order Sordariales.</title>
        <authorList>
            <person name="Hensen N."/>
            <person name="Bonometti L."/>
            <person name="Westerberg I."/>
            <person name="Brannstrom I.O."/>
            <person name="Guillou S."/>
            <person name="Cros-Aarteil S."/>
            <person name="Calhoun S."/>
            <person name="Haridas S."/>
            <person name="Kuo A."/>
            <person name="Mondo S."/>
            <person name="Pangilinan J."/>
            <person name="Riley R."/>
            <person name="LaButti K."/>
            <person name="Andreopoulos B."/>
            <person name="Lipzen A."/>
            <person name="Chen C."/>
            <person name="Yan M."/>
            <person name="Daum C."/>
            <person name="Ng V."/>
            <person name="Clum A."/>
            <person name="Steindorff A."/>
            <person name="Ohm R.A."/>
            <person name="Martin F."/>
            <person name="Silar P."/>
            <person name="Natvig D.O."/>
            <person name="Lalanne C."/>
            <person name="Gautier V."/>
            <person name="Ament-Velasquez S.L."/>
            <person name="Kruys A."/>
            <person name="Hutchinson M.I."/>
            <person name="Powell A.J."/>
            <person name="Barry K."/>
            <person name="Miller A.N."/>
            <person name="Grigoriev I.V."/>
            <person name="Debuchy R."/>
            <person name="Gladieux P."/>
            <person name="Hiltunen Thoren M."/>
            <person name="Johannesson H."/>
        </authorList>
    </citation>
    <scope>NUCLEOTIDE SEQUENCE</scope>
    <source>
        <strain evidence="21">PSN293</strain>
    </source>
</reference>
<keyword evidence="22" id="KW-1185">Reference proteome</keyword>
<feature type="transmembrane region" description="Helical" evidence="20">
    <location>
        <begin position="163"/>
        <end position="183"/>
    </location>
</feature>
<evidence type="ECO:0000256" key="9">
    <source>
        <dbReference type="ARBA" id="ARBA00022955"/>
    </source>
</evidence>
<comment type="similarity">
    <text evidence="2 20">Belongs to the ERG4/ERG24 family.</text>
</comment>
<accession>A0AAN7B323</accession>
<protein>
    <recommendedName>
        <fullName evidence="18">7-dehydrocholesterol reductase</fullName>
        <ecNumber evidence="17">1.3.1.21</ecNumber>
    </recommendedName>
    <alternativeName>
        <fullName evidence="19">Sterol Delta(7)-reductase</fullName>
    </alternativeName>
</protein>
<evidence type="ECO:0000313" key="21">
    <source>
        <dbReference type="EMBL" id="KAK4206455.1"/>
    </source>
</evidence>
<evidence type="ECO:0000256" key="10">
    <source>
        <dbReference type="ARBA" id="ARBA00022989"/>
    </source>
</evidence>
<sequence length="459" mass="51601">MDTRTATSSLTSTVGDNLKAKILWGRTGAGRSFLRSLLASTPVVLAPLASITTFTTLTAFDGSFSAYIAAVADQGFWKITAQHGPRLTWQGVAAVACWVSFQALLFLYLPGPVRKGQPTPAGHVLTYRLNGVYSWVLTHIIYFSLGWTGLLDLAFIARNWSSLIAAMNIAGLLASVLAFVKAYTSPTHPDDRKFSGSSIYDFYMGIELNPRFGPDFDFKLFTNGHLGMMVWTLIDLSFTAYQYETRQVIDPALILLTILQFLYVADFFANEEWYLSTIDIAHDHYGFYLSWGCFCFLPTTYTIQAQYLGMHHSSDISTLHLAAVFTLGLAAYVVFRSANSQRHRARLFGRKALISGKPAEFITASYTTADGTRRESLLLVSGWWGWSRHANYTADLVFSYCMCALVGSTKVVVWTYAIWMTLILVHRCLRDEKRLGDKYGDKWAEYCRRVPWRFVPGVW</sequence>
<dbReference type="InterPro" id="IPR001171">
    <property type="entry name" value="ERG24_DHCR-like"/>
</dbReference>
<evidence type="ECO:0000256" key="8">
    <source>
        <dbReference type="ARBA" id="ARBA00022857"/>
    </source>
</evidence>
<keyword evidence="5 20" id="KW-0812">Transmembrane</keyword>
<keyword evidence="13 20" id="KW-0443">Lipid metabolism</keyword>
<keyword evidence="15 20" id="KW-1207">Sterol metabolism</keyword>
<dbReference type="GO" id="GO:0005789">
    <property type="term" value="C:endoplasmic reticulum membrane"/>
    <property type="evidence" value="ECO:0007669"/>
    <property type="project" value="UniProtKB-SubCell"/>
</dbReference>
<dbReference type="Pfam" id="PF01222">
    <property type="entry name" value="ERG4_ERG24"/>
    <property type="match status" value="1"/>
</dbReference>
<keyword evidence="8" id="KW-0521">NADP</keyword>
<evidence type="ECO:0000256" key="19">
    <source>
        <dbReference type="ARBA" id="ARBA00042688"/>
    </source>
</evidence>
<dbReference type="PANTHER" id="PTHR21257:SF38">
    <property type="entry name" value="7-DEHYDROCHOLESTEROL REDUCTASE"/>
    <property type="match status" value="1"/>
</dbReference>
<keyword evidence="16 20" id="KW-0753">Steroid metabolism</keyword>
<evidence type="ECO:0000256" key="17">
    <source>
        <dbReference type="ARBA" id="ARBA00038851"/>
    </source>
</evidence>
<keyword evidence="14 20" id="KW-0472">Membrane</keyword>
<organism evidence="21 22">
    <name type="scientific">Rhypophila decipiens</name>
    <dbReference type="NCBI Taxonomy" id="261697"/>
    <lineage>
        <taxon>Eukaryota</taxon>
        <taxon>Fungi</taxon>
        <taxon>Dikarya</taxon>
        <taxon>Ascomycota</taxon>
        <taxon>Pezizomycotina</taxon>
        <taxon>Sordariomycetes</taxon>
        <taxon>Sordariomycetidae</taxon>
        <taxon>Sordariales</taxon>
        <taxon>Naviculisporaceae</taxon>
        <taxon>Rhypophila</taxon>
    </lineage>
</organism>
<evidence type="ECO:0000256" key="12">
    <source>
        <dbReference type="ARBA" id="ARBA00023011"/>
    </source>
</evidence>
<evidence type="ECO:0000256" key="13">
    <source>
        <dbReference type="ARBA" id="ARBA00023098"/>
    </source>
</evidence>
<dbReference type="GO" id="GO:0006695">
    <property type="term" value="P:cholesterol biosynthetic process"/>
    <property type="evidence" value="ECO:0007669"/>
    <property type="project" value="UniProtKB-KW"/>
</dbReference>
<evidence type="ECO:0000256" key="18">
    <source>
        <dbReference type="ARBA" id="ARBA00039984"/>
    </source>
</evidence>
<evidence type="ECO:0000256" key="15">
    <source>
        <dbReference type="ARBA" id="ARBA00023166"/>
    </source>
</evidence>
<gene>
    <name evidence="21" type="ORF">QBC37DRAFT_381080</name>
</gene>
<evidence type="ECO:0000256" key="5">
    <source>
        <dbReference type="ARBA" id="ARBA00022692"/>
    </source>
</evidence>
<evidence type="ECO:0000256" key="6">
    <source>
        <dbReference type="ARBA" id="ARBA00022778"/>
    </source>
</evidence>
<dbReference type="Proteomes" id="UP001301769">
    <property type="component" value="Unassembled WGS sequence"/>
</dbReference>
<evidence type="ECO:0000256" key="3">
    <source>
        <dbReference type="ARBA" id="ARBA00022516"/>
    </source>
</evidence>
<evidence type="ECO:0000256" key="11">
    <source>
        <dbReference type="ARBA" id="ARBA00023002"/>
    </source>
</evidence>
<keyword evidence="12 20" id="KW-0756">Sterol biosynthesis</keyword>
<dbReference type="GO" id="GO:0016132">
    <property type="term" value="P:brassinosteroid biosynthetic process"/>
    <property type="evidence" value="ECO:0007669"/>
    <property type="project" value="TreeGrafter"/>
</dbReference>
<evidence type="ECO:0000256" key="14">
    <source>
        <dbReference type="ARBA" id="ARBA00023136"/>
    </source>
</evidence>
<dbReference type="PROSITE" id="PS01017">
    <property type="entry name" value="STEROL_REDUCT_1"/>
    <property type="match status" value="1"/>
</dbReference>
<evidence type="ECO:0000256" key="7">
    <source>
        <dbReference type="ARBA" id="ARBA00022824"/>
    </source>
</evidence>
<evidence type="ECO:0000256" key="1">
    <source>
        <dbReference type="ARBA" id="ARBA00004477"/>
    </source>
</evidence>
<reference evidence="21" key="2">
    <citation type="submission" date="2023-05" db="EMBL/GenBank/DDBJ databases">
        <authorList>
            <consortium name="Lawrence Berkeley National Laboratory"/>
            <person name="Steindorff A."/>
            <person name="Hensen N."/>
            <person name="Bonometti L."/>
            <person name="Westerberg I."/>
            <person name="Brannstrom I.O."/>
            <person name="Guillou S."/>
            <person name="Cros-Aarteil S."/>
            <person name="Calhoun S."/>
            <person name="Haridas S."/>
            <person name="Kuo A."/>
            <person name="Mondo S."/>
            <person name="Pangilinan J."/>
            <person name="Riley R."/>
            <person name="Labutti K."/>
            <person name="Andreopoulos B."/>
            <person name="Lipzen A."/>
            <person name="Chen C."/>
            <person name="Yanf M."/>
            <person name="Daum C."/>
            <person name="Ng V."/>
            <person name="Clum A."/>
            <person name="Ohm R."/>
            <person name="Martin F."/>
            <person name="Silar P."/>
            <person name="Natvig D."/>
            <person name="Lalanne C."/>
            <person name="Gautier V."/>
            <person name="Ament-Velasquez S.L."/>
            <person name="Kruys A."/>
            <person name="Hutchinson M.I."/>
            <person name="Powell A.J."/>
            <person name="Barry K."/>
            <person name="Miller A.N."/>
            <person name="Grigoriev I.V."/>
            <person name="Debuchy R."/>
            <person name="Gladieux P."/>
            <person name="Thoren M.H."/>
            <person name="Johannesson H."/>
        </authorList>
    </citation>
    <scope>NUCLEOTIDE SEQUENCE</scope>
    <source>
        <strain evidence="21">PSN293</strain>
    </source>
</reference>
<keyword evidence="4" id="KW-0153">Cholesterol metabolism</keyword>
<keyword evidence="3 20" id="KW-0444">Lipid biosynthesis</keyword>
<dbReference type="PANTHER" id="PTHR21257">
    <property type="entry name" value="DELTA(14)-STEROL REDUCTASE"/>
    <property type="match status" value="1"/>
</dbReference>
<feature type="transmembrane region" description="Helical" evidence="20">
    <location>
        <begin position="132"/>
        <end position="156"/>
    </location>
</feature>
<dbReference type="EC" id="1.3.1.21" evidence="17"/>
<feature type="transmembrane region" description="Helical" evidence="20">
    <location>
        <begin position="397"/>
        <end position="425"/>
    </location>
</feature>
<name>A0AAN7B323_9PEZI</name>
<dbReference type="AlphaFoldDB" id="A0AAN7B323"/>
<comment type="caution">
    <text evidence="21">The sequence shown here is derived from an EMBL/GenBank/DDBJ whole genome shotgun (WGS) entry which is preliminary data.</text>
</comment>
<feature type="transmembrane region" description="Helical" evidence="20">
    <location>
        <begin position="285"/>
        <end position="304"/>
    </location>
</feature>
<keyword evidence="6" id="KW-0152">Cholesterol biosynthesis</keyword>
<comment type="caution">
    <text evidence="20">Lacks conserved residue(s) required for the propagation of feature annotation.</text>
</comment>
<evidence type="ECO:0000313" key="22">
    <source>
        <dbReference type="Proteomes" id="UP001301769"/>
    </source>
</evidence>
<keyword evidence="9 20" id="KW-0752">Steroid biosynthesis</keyword>
<feature type="transmembrane region" description="Helical" evidence="20">
    <location>
        <begin position="316"/>
        <end position="335"/>
    </location>
</feature>
<dbReference type="Gene3D" id="1.20.120.1630">
    <property type="match status" value="1"/>
</dbReference>
<dbReference type="InterPro" id="IPR018083">
    <property type="entry name" value="Sterol_reductase_CS"/>
</dbReference>